<feature type="non-terminal residue" evidence="4">
    <location>
        <position position="1"/>
    </location>
</feature>
<comment type="caution">
    <text evidence="4">The sequence shown here is derived from an EMBL/GenBank/DDBJ whole genome shotgun (WGS) entry which is preliminary data.</text>
</comment>
<dbReference type="NCBIfam" id="TIGR02124">
    <property type="entry name" value="hypE"/>
    <property type="match status" value="1"/>
</dbReference>
<dbReference type="Pfam" id="PF02769">
    <property type="entry name" value="AIRS_C"/>
    <property type="match status" value="1"/>
</dbReference>
<accession>X0VD67</accession>
<evidence type="ECO:0000256" key="1">
    <source>
        <dbReference type="ARBA" id="ARBA00006243"/>
    </source>
</evidence>
<evidence type="ECO:0000259" key="2">
    <source>
        <dbReference type="Pfam" id="PF00586"/>
    </source>
</evidence>
<dbReference type="EMBL" id="BARS01024657">
    <property type="protein sequence ID" value="GAG10428.1"/>
    <property type="molecule type" value="Genomic_DNA"/>
</dbReference>
<dbReference type="Gene3D" id="3.90.650.10">
    <property type="entry name" value="PurM-like C-terminal domain"/>
    <property type="match status" value="1"/>
</dbReference>
<feature type="domain" description="PurM-like N-terminal" evidence="2">
    <location>
        <begin position="35"/>
        <end position="146"/>
    </location>
</feature>
<dbReference type="Pfam" id="PF00586">
    <property type="entry name" value="AIRS"/>
    <property type="match status" value="1"/>
</dbReference>
<dbReference type="AlphaFoldDB" id="X0VD67"/>
<sequence length="268" mass="27372">IKLAHGGGGQLTVELIEQVILPSLKSTQLPGGLTDAATLDGFDGKLAFTTDSYVIQPLEFPGGDIGELAVCGTVNDLAVAGAKPKALSMGLILEEGLEIALLRRVLESAGKAAQQAGVEIVTGDTKVVEHGGVDGIIINTAGVGAMIPAAELGFDRIAEGDAIVLSGALGEHGLAVMSQREGLSFTAELESDCAAINCLTESLLAELGSDVKFMRDPTRSGLAATLVEVSEAARVDVELDEAALPLNKTARAASEMLGLDLLSVANEG</sequence>
<dbReference type="CDD" id="cd02197">
    <property type="entry name" value="HypE"/>
    <property type="match status" value="1"/>
</dbReference>
<dbReference type="InterPro" id="IPR016188">
    <property type="entry name" value="PurM-like_N"/>
</dbReference>
<dbReference type="PANTHER" id="PTHR30303">
    <property type="entry name" value="HYDROGENASE ISOENZYMES FORMATION PROTEIN HYPE"/>
    <property type="match status" value="1"/>
</dbReference>
<feature type="domain" description="PurM-like C-terminal" evidence="3">
    <location>
        <begin position="159"/>
        <end position="268"/>
    </location>
</feature>
<dbReference type="Gene3D" id="3.30.1330.10">
    <property type="entry name" value="PurM-like, N-terminal domain"/>
    <property type="match status" value="1"/>
</dbReference>
<dbReference type="GO" id="GO:0051604">
    <property type="term" value="P:protein maturation"/>
    <property type="evidence" value="ECO:0007669"/>
    <property type="project" value="TreeGrafter"/>
</dbReference>
<organism evidence="4">
    <name type="scientific">marine sediment metagenome</name>
    <dbReference type="NCBI Taxonomy" id="412755"/>
    <lineage>
        <taxon>unclassified sequences</taxon>
        <taxon>metagenomes</taxon>
        <taxon>ecological metagenomes</taxon>
    </lineage>
</organism>
<dbReference type="InterPro" id="IPR036921">
    <property type="entry name" value="PurM-like_N_sf"/>
</dbReference>
<proteinExistence type="inferred from homology"/>
<evidence type="ECO:0008006" key="5">
    <source>
        <dbReference type="Google" id="ProtNLM"/>
    </source>
</evidence>
<dbReference type="InterPro" id="IPR010918">
    <property type="entry name" value="PurM-like_C_dom"/>
</dbReference>
<feature type="non-terminal residue" evidence="4">
    <location>
        <position position="268"/>
    </location>
</feature>
<dbReference type="InterPro" id="IPR036676">
    <property type="entry name" value="PurM-like_C_sf"/>
</dbReference>
<dbReference type="SUPFAM" id="SSF55326">
    <property type="entry name" value="PurM N-terminal domain-like"/>
    <property type="match status" value="1"/>
</dbReference>
<protein>
    <recommendedName>
        <fullName evidence="5">Hydrogenase expression/formation protein HypE</fullName>
    </recommendedName>
</protein>
<name>X0VD67_9ZZZZ</name>
<gene>
    <name evidence="4" type="ORF">S01H1_39110</name>
</gene>
<comment type="similarity">
    <text evidence="1">Belongs to the HypE family.</text>
</comment>
<dbReference type="PANTHER" id="PTHR30303:SF0">
    <property type="entry name" value="CARBAMOYL DEHYDRATASE HYPE"/>
    <property type="match status" value="1"/>
</dbReference>
<reference evidence="4" key="1">
    <citation type="journal article" date="2014" name="Front. Microbiol.">
        <title>High frequency of phylogenetically diverse reductive dehalogenase-homologous genes in deep subseafloor sedimentary metagenomes.</title>
        <authorList>
            <person name="Kawai M."/>
            <person name="Futagami T."/>
            <person name="Toyoda A."/>
            <person name="Takaki Y."/>
            <person name="Nishi S."/>
            <person name="Hori S."/>
            <person name="Arai W."/>
            <person name="Tsubouchi T."/>
            <person name="Morono Y."/>
            <person name="Uchiyama I."/>
            <person name="Ito T."/>
            <person name="Fujiyama A."/>
            <person name="Inagaki F."/>
            <person name="Takami H."/>
        </authorList>
    </citation>
    <scope>NUCLEOTIDE SEQUENCE</scope>
    <source>
        <strain evidence="4">Expedition CK06-06</strain>
    </source>
</reference>
<dbReference type="InterPro" id="IPR011854">
    <property type="entry name" value="HypE"/>
</dbReference>
<dbReference type="SUPFAM" id="SSF56042">
    <property type="entry name" value="PurM C-terminal domain-like"/>
    <property type="match status" value="1"/>
</dbReference>
<evidence type="ECO:0000259" key="3">
    <source>
        <dbReference type="Pfam" id="PF02769"/>
    </source>
</evidence>
<evidence type="ECO:0000313" key="4">
    <source>
        <dbReference type="EMBL" id="GAG10428.1"/>
    </source>
</evidence>